<feature type="region of interest" description="Disordered" evidence="1">
    <location>
        <begin position="78"/>
        <end position="108"/>
    </location>
</feature>
<keyword evidence="3" id="KW-1185">Reference proteome</keyword>
<accession>A0A165FSC0</accession>
<name>A0A165FSC0_9APHY</name>
<dbReference type="AlphaFoldDB" id="A0A165FSC0"/>
<evidence type="ECO:0000256" key="1">
    <source>
        <dbReference type="SAM" id="MobiDB-lite"/>
    </source>
</evidence>
<dbReference type="GeneID" id="63819924"/>
<dbReference type="EMBL" id="KV427612">
    <property type="protein sequence ID" value="KZT09348.1"/>
    <property type="molecule type" value="Genomic_DNA"/>
</dbReference>
<dbReference type="OrthoDB" id="2739409at2759"/>
<protein>
    <submittedName>
        <fullName evidence="2">Uncharacterized protein</fullName>
    </submittedName>
</protein>
<feature type="compositionally biased region" description="Low complexity" evidence="1">
    <location>
        <begin position="79"/>
        <end position="97"/>
    </location>
</feature>
<gene>
    <name evidence="2" type="ORF">LAESUDRAFT_549109</name>
</gene>
<proteinExistence type="predicted"/>
<sequence>MAAHISDGKLSPFLFLPSSSAPRPTTPAAPLLDLFLLMSNKPDQEIYPTDIKHALFCYAEEMYRYTLELWTDMSSRVESVTTSASQSQSQPAVVSAAHETLRTRQQDH</sequence>
<dbReference type="RefSeq" id="XP_040767088.1">
    <property type="nucleotide sequence ID" value="XM_040902893.1"/>
</dbReference>
<reference evidence="2 3" key="1">
    <citation type="journal article" date="2016" name="Mol. Biol. Evol.">
        <title>Comparative Genomics of Early-Diverging Mushroom-Forming Fungi Provides Insights into the Origins of Lignocellulose Decay Capabilities.</title>
        <authorList>
            <person name="Nagy L.G."/>
            <person name="Riley R."/>
            <person name="Tritt A."/>
            <person name="Adam C."/>
            <person name="Daum C."/>
            <person name="Floudas D."/>
            <person name="Sun H."/>
            <person name="Yadav J.S."/>
            <person name="Pangilinan J."/>
            <person name="Larsson K.H."/>
            <person name="Matsuura K."/>
            <person name="Barry K."/>
            <person name="Labutti K."/>
            <person name="Kuo R."/>
            <person name="Ohm R.A."/>
            <person name="Bhattacharya S.S."/>
            <person name="Shirouzu T."/>
            <person name="Yoshinaga Y."/>
            <person name="Martin F.M."/>
            <person name="Grigoriev I.V."/>
            <person name="Hibbett D.S."/>
        </authorList>
    </citation>
    <scope>NUCLEOTIDE SEQUENCE [LARGE SCALE GENOMIC DNA]</scope>
    <source>
        <strain evidence="2 3">93-53</strain>
    </source>
</reference>
<organism evidence="2 3">
    <name type="scientific">Laetiporus sulphureus 93-53</name>
    <dbReference type="NCBI Taxonomy" id="1314785"/>
    <lineage>
        <taxon>Eukaryota</taxon>
        <taxon>Fungi</taxon>
        <taxon>Dikarya</taxon>
        <taxon>Basidiomycota</taxon>
        <taxon>Agaricomycotina</taxon>
        <taxon>Agaricomycetes</taxon>
        <taxon>Polyporales</taxon>
        <taxon>Laetiporus</taxon>
    </lineage>
</organism>
<feature type="compositionally biased region" description="Basic and acidic residues" evidence="1">
    <location>
        <begin position="99"/>
        <end position="108"/>
    </location>
</feature>
<dbReference type="InParanoid" id="A0A165FSC0"/>
<dbReference type="Proteomes" id="UP000076871">
    <property type="component" value="Unassembled WGS sequence"/>
</dbReference>
<evidence type="ECO:0000313" key="2">
    <source>
        <dbReference type="EMBL" id="KZT09348.1"/>
    </source>
</evidence>
<evidence type="ECO:0000313" key="3">
    <source>
        <dbReference type="Proteomes" id="UP000076871"/>
    </source>
</evidence>